<dbReference type="GO" id="GO:0003677">
    <property type="term" value="F:DNA binding"/>
    <property type="evidence" value="ECO:0007669"/>
    <property type="project" value="UniProtKB-KW"/>
</dbReference>
<dbReference type="Pfam" id="PF03466">
    <property type="entry name" value="LysR_substrate"/>
    <property type="match status" value="1"/>
</dbReference>
<dbReference type="Gene3D" id="1.10.10.10">
    <property type="entry name" value="Winged helix-like DNA-binding domain superfamily/Winged helix DNA-binding domain"/>
    <property type="match status" value="1"/>
</dbReference>
<dbReference type="Gene3D" id="3.40.190.10">
    <property type="entry name" value="Periplasmic binding protein-like II"/>
    <property type="match status" value="2"/>
</dbReference>
<dbReference type="AlphaFoldDB" id="A0A4D6X412"/>
<dbReference type="OrthoDB" id="5723059at2"/>
<dbReference type="RefSeq" id="WP_136912953.1">
    <property type="nucleotide sequence ID" value="NZ_CP039371.1"/>
</dbReference>
<comment type="similarity">
    <text evidence="1">Belongs to the LysR transcriptional regulatory family.</text>
</comment>
<organism evidence="6 7">
    <name type="scientific">Pseudomonas putida</name>
    <name type="common">Arthrobacter siderocapsulatus</name>
    <dbReference type="NCBI Taxonomy" id="303"/>
    <lineage>
        <taxon>Bacteria</taxon>
        <taxon>Pseudomonadati</taxon>
        <taxon>Pseudomonadota</taxon>
        <taxon>Gammaproteobacteria</taxon>
        <taxon>Pseudomonadales</taxon>
        <taxon>Pseudomonadaceae</taxon>
        <taxon>Pseudomonas</taxon>
    </lineage>
</organism>
<dbReference type="Proteomes" id="UP000298551">
    <property type="component" value="Chromosome"/>
</dbReference>
<evidence type="ECO:0000256" key="1">
    <source>
        <dbReference type="ARBA" id="ARBA00009437"/>
    </source>
</evidence>
<dbReference type="InterPro" id="IPR005119">
    <property type="entry name" value="LysR_subst-bd"/>
</dbReference>
<proteinExistence type="inferred from homology"/>
<protein>
    <submittedName>
        <fullName evidence="6">LysR family transcriptional regulator</fullName>
    </submittedName>
</protein>
<accession>A0A4D6X412</accession>
<evidence type="ECO:0000256" key="2">
    <source>
        <dbReference type="ARBA" id="ARBA00023015"/>
    </source>
</evidence>
<keyword evidence="2" id="KW-0805">Transcription regulation</keyword>
<evidence type="ECO:0000313" key="6">
    <source>
        <dbReference type="EMBL" id="QCI10747.1"/>
    </source>
</evidence>
<dbReference type="PANTHER" id="PTHR30579:SF7">
    <property type="entry name" value="HTH-TYPE TRANSCRIPTIONAL REGULATOR LRHA-RELATED"/>
    <property type="match status" value="1"/>
</dbReference>
<dbReference type="GO" id="GO:0003700">
    <property type="term" value="F:DNA-binding transcription factor activity"/>
    <property type="evidence" value="ECO:0007669"/>
    <property type="project" value="InterPro"/>
</dbReference>
<keyword evidence="4" id="KW-0804">Transcription</keyword>
<dbReference type="InterPro" id="IPR000847">
    <property type="entry name" value="LysR_HTH_N"/>
</dbReference>
<dbReference type="FunFam" id="1.10.10.10:FF:000001">
    <property type="entry name" value="LysR family transcriptional regulator"/>
    <property type="match status" value="1"/>
</dbReference>
<feature type="domain" description="HTH lysR-type" evidence="5">
    <location>
        <begin position="4"/>
        <end position="61"/>
    </location>
</feature>
<reference evidence="7" key="1">
    <citation type="submission" date="2019-04" db="EMBL/GenBank/DDBJ databases">
        <title>Genome sequence of Pseudomonas putida 1290, an auxin catabolizing strain.</title>
        <authorList>
            <person name="Laird T.S."/>
            <person name="Leveau J.H.J."/>
        </authorList>
    </citation>
    <scope>NUCLEOTIDE SEQUENCE [LARGE SCALE GENOMIC DNA]</scope>
    <source>
        <strain evidence="7">1290</strain>
    </source>
</reference>
<sequence length="280" mass="30801">MYHFDLAHLHVYLAVCDAGSISAAAPSLFRSTSAISEQLRKLEGAVGVELLIRGKQGVRPTPAGERLLRHARQILTLGERALSDVRGEQFEGEIRLAITDYFRPDDIAGLLKKLREWHPRLRLHVVMKKSLEIDQASDYLDIGLAMRFNERVTTSNTFEVRQEPLQWVAAAGWVPEPGQPLPLLAISGCGLSEYSCQVLERAHVDYEIVYSTSGVAGLQSALRAGLGIACLNASAVPQGVEPYRTGLPVLAQARFLLLPPRKGESALVENVRRLLQGYLA</sequence>
<dbReference type="SUPFAM" id="SSF46785">
    <property type="entry name" value="Winged helix' DNA-binding domain"/>
    <property type="match status" value="1"/>
</dbReference>
<evidence type="ECO:0000313" key="7">
    <source>
        <dbReference type="Proteomes" id="UP000298551"/>
    </source>
</evidence>
<dbReference type="PANTHER" id="PTHR30579">
    <property type="entry name" value="TRANSCRIPTIONAL REGULATOR"/>
    <property type="match status" value="1"/>
</dbReference>
<dbReference type="SUPFAM" id="SSF53850">
    <property type="entry name" value="Periplasmic binding protein-like II"/>
    <property type="match status" value="1"/>
</dbReference>
<dbReference type="InterPro" id="IPR036388">
    <property type="entry name" value="WH-like_DNA-bd_sf"/>
</dbReference>
<evidence type="ECO:0000256" key="4">
    <source>
        <dbReference type="ARBA" id="ARBA00023163"/>
    </source>
</evidence>
<dbReference type="EMBL" id="CP039371">
    <property type="protein sequence ID" value="QCI10747.1"/>
    <property type="molecule type" value="Genomic_DNA"/>
</dbReference>
<evidence type="ECO:0000256" key="3">
    <source>
        <dbReference type="ARBA" id="ARBA00023125"/>
    </source>
</evidence>
<dbReference type="InterPro" id="IPR050176">
    <property type="entry name" value="LTTR"/>
</dbReference>
<keyword evidence="3" id="KW-0238">DNA-binding</keyword>
<dbReference type="InterPro" id="IPR036390">
    <property type="entry name" value="WH_DNA-bd_sf"/>
</dbReference>
<gene>
    <name evidence="6" type="ORF">E6B08_04710</name>
</gene>
<dbReference type="PROSITE" id="PS50931">
    <property type="entry name" value="HTH_LYSR"/>
    <property type="match status" value="1"/>
</dbReference>
<evidence type="ECO:0000259" key="5">
    <source>
        <dbReference type="PROSITE" id="PS50931"/>
    </source>
</evidence>
<name>A0A4D6X412_PSEPU</name>
<dbReference type="Pfam" id="PF00126">
    <property type="entry name" value="HTH_1"/>
    <property type="match status" value="1"/>
</dbReference>